<dbReference type="Proteomes" id="UP000323597">
    <property type="component" value="Chromosome A07"/>
</dbReference>
<evidence type="ECO:0000256" key="8">
    <source>
        <dbReference type="ARBA" id="ARBA00022989"/>
    </source>
</evidence>
<evidence type="ECO:0000256" key="6">
    <source>
        <dbReference type="ARBA" id="ARBA00022729"/>
    </source>
</evidence>
<sequence length="920" mass="103470">MSSREHQRKRRAHFHFHLCLTLLFALFAVGFSMGDKNQTVRYITADRRALIDFKKGLIFEGKLLTNHVVMLELQGKDIEDNFNGGWIGIGGEIGTSLLEILEFIGSLTNLTYLNLSYNSLTGFISHQVGNLSRLLYLDLSGYQSLRFDNLEWLSRILRRLILQSLVHFNSSNSLSIFHLIRPSTFHHLAFPLLLNISQNLVKLDLSYSYFTSLIPNTFDNMPLLNALVSRVLVFETKLSKQSQKLVHKDLLIIVAAVFSYSSFNILVLCLFLSRSAFFFVDPFNMALLLAMLTQGIWSKPVFGLWMTRPFTKSAELVSPSCSIRLGPEGINLEGGILQTLGNLYTLKELNLQENNLNRPLTVAVKNLSGCAKDSLEVLKLGFNHFNGSLPSFVPFSSLRELDVGYNQLSGHFKNNFRNFSKLSVLNLSSVSLNENRFTGPLPDLSRLSSLRELSLRGKLFEGPLHLSIGKMSKLELLDVTNNSLHGVISEAHLSNLTKLQFLSISFNALSFHPSSDWNPPFQLYFIGLTSCELGPQFPNLFLNLCFNQISGRVPNLPLKFDSFPLMDLSFNLFYEKDNYLSYLNLSNNLLSAVIIINLENNNLSGVIPNSLGSINQLGSLHLRNTSLYGEIPQSLEYCTQLKLLDLGENKLTRSIPSWIGKRLESLIVLRLRSNKFHGGIPSTLCHLQFLQVLDLSLNNISRSIPSCLNNLTTIANLGSLIATIVLGYVYPDIYDINSNIVKHGGFFDDHLLVIWKGVEQEYQRTLGLLKSIDLSSNKLSGEIPQEIASLQGLITLNLSRNTLSGCIIREIGQLKAMESLFSFDATSYSGNPRLCETSLKKCPRDELPKSPKNSNVENRSGSDEGLFEPLWFFTGMATGFFVGFWGAFVSLLINRSLRHGYFQLVNKLGNWIRLSLQRRL</sequence>
<evidence type="ECO:0000256" key="9">
    <source>
        <dbReference type="ARBA" id="ARBA00023136"/>
    </source>
</evidence>
<keyword evidence="4" id="KW-0433">Leucine-rich repeat</keyword>
<comment type="subcellular location">
    <subcellularLocation>
        <location evidence="1">Cell membrane</location>
        <topology evidence="1">Single-pass type I membrane protein</topology>
    </subcellularLocation>
</comment>
<evidence type="ECO:0000256" key="2">
    <source>
        <dbReference type="ARBA" id="ARBA00009592"/>
    </source>
</evidence>
<evidence type="ECO:0000313" key="15">
    <source>
        <dbReference type="Proteomes" id="UP000323597"/>
    </source>
</evidence>
<comment type="similarity">
    <text evidence="2">Belongs to the RLP family.</text>
</comment>
<keyword evidence="3" id="KW-1003">Cell membrane</keyword>
<dbReference type="PANTHER" id="PTHR48063:SF98">
    <property type="entry name" value="LRR RECEPTOR-LIKE SERINE_THREONINE-PROTEIN KINASE FLS2"/>
    <property type="match status" value="1"/>
</dbReference>
<dbReference type="Gene3D" id="3.80.10.10">
    <property type="entry name" value="Ribonuclease Inhibitor"/>
    <property type="match status" value="4"/>
</dbReference>
<evidence type="ECO:0000256" key="13">
    <source>
        <dbReference type="SAM" id="SignalP"/>
    </source>
</evidence>
<dbReference type="SMART" id="SM00369">
    <property type="entry name" value="LRR_TYP"/>
    <property type="match status" value="8"/>
</dbReference>
<dbReference type="PROSITE" id="PS51450">
    <property type="entry name" value="LRR"/>
    <property type="match status" value="1"/>
</dbReference>
<dbReference type="SUPFAM" id="SSF52047">
    <property type="entry name" value="RNI-like"/>
    <property type="match status" value="2"/>
</dbReference>
<reference evidence="14 15" key="1">
    <citation type="submission" date="2019-07" db="EMBL/GenBank/DDBJ databases">
        <title>WGS assembly of Gossypium mustelinum.</title>
        <authorList>
            <person name="Chen Z.J."/>
            <person name="Sreedasyam A."/>
            <person name="Ando A."/>
            <person name="Song Q."/>
            <person name="De L."/>
            <person name="Hulse-Kemp A."/>
            <person name="Ding M."/>
            <person name="Ye W."/>
            <person name="Kirkbride R."/>
            <person name="Jenkins J."/>
            <person name="Plott C."/>
            <person name="Lovell J."/>
            <person name="Lin Y.-M."/>
            <person name="Vaughn R."/>
            <person name="Liu B."/>
            <person name="Li W."/>
            <person name="Simpson S."/>
            <person name="Scheffler B."/>
            <person name="Saski C."/>
            <person name="Grover C."/>
            <person name="Hu G."/>
            <person name="Conover J."/>
            <person name="Carlson J."/>
            <person name="Shu S."/>
            <person name="Boston L."/>
            <person name="Williams M."/>
            <person name="Peterson D."/>
            <person name="Mcgee K."/>
            <person name="Jones D."/>
            <person name="Wendel J."/>
            <person name="Stelly D."/>
            <person name="Grimwood J."/>
            <person name="Schmutz J."/>
        </authorList>
    </citation>
    <scope>NUCLEOTIDE SEQUENCE [LARGE SCALE GENOMIC DNA]</scope>
    <source>
        <strain evidence="14">1408120.09</strain>
    </source>
</reference>
<dbReference type="InterPro" id="IPR001611">
    <property type="entry name" value="Leu-rich_rpt"/>
</dbReference>
<evidence type="ECO:0000256" key="11">
    <source>
        <dbReference type="ARBA" id="ARBA00023180"/>
    </source>
</evidence>
<feature type="chain" id="PRO_5022881659" description="Leucine-rich repeat-containing N-terminal plant-type domain-containing protein" evidence="13">
    <location>
        <begin position="35"/>
        <end position="920"/>
    </location>
</feature>
<keyword evidence="8 12" id="KW-1133">Transmembrane helix</keyword>
<organism evidence="14 15">
    <name type="scientific">Gossypium mustelinum</name>
    <name type="common">Cotton</name>
    <name type="synonym">Gossypium caicoense</name>
    <dbReference type="NCBI Taxonomy" id="34275"/>
    <lineage>
        <taxon>Eukaryota</taxon>
        <taxon>Viridiplantae</taxon>
        <taxon>Streptophyta</taxon>
        <taxon>Embryophyta</taxon>
        <taxon>Tracheophyta</taxon>
        <taxon>Spermatophyta</taxon>
        <taxon>Magnoliopsida</taxon>
        <taxon>eudicotyledons</taxon>
        <taxon>Gunneridae</taxon>
        <taxon>Pentapetalae</taxon>
        <taxon>rosids</taxon>
        <taxon>malvids</taxon>
        <taxon>Malvales</taxon>
        <taxon>Malvaceae</taxon>
        <taxon>Malvoideae</taxon>
        <taxon>Gossypium</taxon>
    </lineage>
</organism>
<dbReference type="GO" id="GO:0005886">
    <property type="term" value="C:plasma membrane"/>
    <property type="evidence" value="ECO:0007669"/>
    <property type="project" value="UniProtKB-SubCell"/>
</dbReference>
<proteinExistence type="inferred from homology"/>
<name>A0A5D2YID4_GOSMU</name>
<accession>A0A5D2YID4</accession>
<evidence type="ECO:0000256" key="1">
    <source>
        <dbReference type="ARBA" id="ARBA00004251"/>
    </source>
</evidence>
<evidence type="ECO:0000256" key="5">
    <source>
        <dbReference type="ARBA" id="ARBA00022692"/>
    </source>
</evidence>
<dbReference type="AlphaFoldDB" id="A0A5D2YID4"/>
<dbReference type="InterPro" id="IPR046956">
    <property type="entry name" value="RLP23-like"/>
</dbReference>
<keyword evidence="15" id="KW-1185">Reference proteome</keyword>
<keyword evidence="7" id="KW-0677">Repeat</keyword>
<feature type="transmembrane region" description="Helical" evidence="12">
    <location>
        <begin position="870"/>
        <end position="893"/>
    </location>
</feature>
<dbReference type="InterPro" id="IPR032675">
    <property type="entry name" value="LRR_dom_sf"/>
</dbReference>
<keyword evidence="5 12" id="KW-0812">Transmembrane</keyword>
<evidence type="ECO:0000256" key="4">
    <source>
        <dbReference type="ARBA" id="ARBA00022614"/>
    </source>
</evidence>
<evidence type="ECO:0000256" key="10">
    <source>
        <dbReference type="ARBA" id="ARBA00023170"/>
    </source>
</evidence>
<evidence type="ECO:0000256" key="7">
    <source>
        <dbReference type="ARBA" id="ARBA00022737"/>
    </source>
</evidence>
<dbReference type="EMBL" id="CM017642">
    <property type="protein sequence ID" value="TYJ26157.1"/>
    <property type="molecule type" value="Genomic_DNA"/>
</dbReference>
<gene>
    <name evidence="14" type="ORF">E1A91_A07G099200v1</name>
</gene>
<keyword evidence="6 13" id="KW-0732">Signal</keyword>
<feature type="signal peptide" evidence="13">
    <location>
        <begin position="1"/>
        <end position="34"/>
    </location>
</feature>
<feature type="transmembrane region" description="Helical" evidence="12">
    <location>
        <begin position="250"/>
        <end position="273"/>
    </location>
</feature>
<feature type="transmembrane region" description="Helical" evidence="12">
    <location>
        <begin position="285"/>
        <end position="306"/>
    </location>
</feature>
<keyword evidence="10" id="KW-0675">Receptor</keyword>
<dbReference type="Pfam" id="PF00560">
    <property type="entry name" value="LRR_1"/>
    <property type="match status" value="8"/>
</dbReference>
<protein>
    <recommendedName>
        <fullName evidence="16">Leucine-rich repeat-containing N-terminal plant-type domain-containing protein</fullName>
    </recommendedName>
</protein>
<dbReference type="PANTHER" id="PTHR48063">
    <property type="entry name" value="LRR RECEPTOR-LIKE KINASE"/>
    <property type="match status" value="1"/>
</dbReference>
<keyword evidence="9 12" id="KW-0472">Membrane</keyword>
<evidence type="ECO:0000313" key="14">
    <source>
        <dbReference type="EMBL" id="TYJ26157.1"/>
    </source>
</evidence>
<evidence type="ECO:0000256" key="12">
    <source>
        <dbReference type="SAM" id="Phobius"/>
    </source>
</evidence>
<dbReference type="InterPro" id="IPR003591">
    <property type="entry name" value="Leu-rich_rpt_typical-subtyp"/>
</dbReference>
<evidence type="ECO:0000256" key="3">
    <source>
        <dbReference type="ARBA" id="ARBA00022475"/>
    </source>
</evidence>
<evidence type="ECO:0008006" key="16">
    <source>
        <dbReference type="Google" id="ProtNLM"/>
    </source>
</evidence>
<keyword evidence="11" id="KW-0325">Glycoprotein</keyword>